<dbReference type="AlphaFoldDB" id="A0A7T8BAK2"/>
<dbReference type="InterPro" id="IPR039418">
    <property type="entry name" value="LexA-like"/>
</dbReference>
<dbReference type="KEGG" id="bhc:JFL75_15360"/>
<dbReference type="SUPFAM" id="SSF51306">
    <property type="entry name" value="LexA/Signal peptidase"/>
    <property type="match status" value="1"/>
</dbReference>
<reference evidence="2" key="1">
    <citation type="submission" date="2021-01" db="EMBL/GenBank/DDBJ databases">
        <title>Description of Breznakiella homolactica.</title>
        <authorList>
            <person name="Song Y."/>
            <person name="Brune A."/>
        </authorList>
    </citation>
    <scope>NUCLEOTIDE SEQUENCE</scope>
    <source>
        <strain evidence="2">RmG30</strain>
    </source>
</reference>
<name>A0A7T8BAK2_9SPIR</name>
<evidence type="ECO:0000313" key="3">
    <source>
        <dbReference type="Proteomes" id="UP000595917"/>
    </source>
</evidence>
<dbReference type="Proteomes" id="UP000595917">
    <property type="component" value="Chromosome"/>
</dbReference>
<dbReference type="InterPro" id="IPR015927">
    <property type="entry name" value="Peptidase_S24_S26A/B/C"/>
</dbReference>
<dbReference type="CDD" id="cd06529">
    <property type="entry name" value="S24_LexA-like"/>
    <property type="match status" value="1"/>
</dbReference>
<dbReference type="RefSeq" id="WP_215625604.1">
    <property type="nucleotide sequence ID" value="NZ_CP067089.2"/>
</dbReference>
<sequence length="115" mass="13001">MEKETGFPSPAQGYEAKGIDLNELLIKNPAAMYFMEMASREMLMKGVFPESLLLVDRSRPPRPGALVVIRHCGEFLCREMRLRDRSVVFTNGEDEIVPEPDTEVFGTVSAVIRRL</sequence>
<gene>
    <name evidence="2" type="ORF">JFL75_15360</name>
</gene>
<dbReference type="Gene3D" id="2.10.109.10">
    <property type="entry name" value="Umud Fragment, subunit A"/>
    <property type="match status" value="1"/>
</dbReference>
<dbReference type="InterPro" id="IPR036286">
    <property type="entry name" value="LexA/Signal_pep-like_sf"/>
</dbReference>
<accession>A0A7T8BAK2</accession>
<feature type="domain" description="Peptidase S24/S26A/S26B/S26C" evidence="1">
    <location>
        <begin position="5"/>
        <end position="87"/>
    </location>
</feature>
<evidence type="ECO:0000313" key="2">
    <source>
        <dbReference type="EMBL" id="QQO08298.1"/>
    </source>
</evidence>
<dbReference type="Pfam" id="PF00717">
    <property type="entry name" value="Peptidase_S24"/>
    <property type="match status" value="1"/>
</dbReference>
<proteinExistence type="predicted"/>
<evidence type="ECO:0000259" key="1">
    <source>
        <dbReference type="Pfam" id="PF00717"/>
    </source>
</evidence>
<keyword evidence="3" id="KW-1185">Reference proteome</keyword>
<dbReference type="EMBL" id="CP067089">
    <property type="protein sequence ID" value="QQO08298.1"/>
    <property type="molecule type" value="Genomic_DNA"/>
</dbReference>
<protein>
    <recommendedName>
        <fullName evidence="1">Peptidase S24/S26A/S26B/S26C domain-containing protein</fullName>
    </recommendedName>
</protein>
<organism evidence="2 3">
    <name type="scientific">Breznakiella homolactica</name>
    <dbReference type="NCBI Taxonomy" id="2798577"/>
    <lineage>
        <taxon>Bacteria</taxon>
        <taxon>Pseudomonadati</taxon>
        <taxon>Spirochaetota</taxon>
        <taxon>Spirochaetia</taxon>
        <taxon>Spirochaetales</taxon>
        <taxon>Breznakiellaceae</taxon>
        <taxon>Breznakiella</taxon>
    </lineage>
</organism>